<keyword evidence="4" id="KW-1185">Reference proteome</keyword>
<dbReference type="AlphaFoldDB" id="A0A8K0JXE9"/>
<name>A0A8K0JXE9_LADFU</name>
<feature type="region of interest" description="Disordered" evidence="1">
    <location>
        <begin position="1"/>
        <end position="30"/>
    </location>
</feature>
<reference evidence="3" key="2">
    <citation type="submission" date="2017-10" db="EMBL/GenBank/DDBJ databases">
        <title>Ladona fulva Genome sequencing and assembly.</title>
        <authorList>
            <person name="Murali S."/>
            <person name="Richards S."/>
            <person name="Bandaranaike D."/>
            <person name="Bellair M."/>
            <person name="Blankenburg K."/>
            <person name="Chao H."/>
            <person name="Dinh H."/>
            <person name="Doddapaneni H."/>
            <person name="Dugan-Rocha S."/>
            <person name="Elkadiri S."/>
            <person name="Gnanaolivu R."/>
            <person name="Hernandez B."/>
            <person name="Skinner E."/>
            <person name="Javaid M."/>
            <person name="Lee S."/>
            <person name="Li M."/>
            <person name="Ming W."/>
            <person name="Munidasa M."/>
            <person name="Muniz J."/>
            <person name="Nguyen L."/>
            <person name="Hughes D."/>
            <person name="Osuji N."/>
            <person name="Pu L.-L."/>
            <person name="Puazo M."/>
            <person name="Qu C."/>
            <person name="Quiroz J."/>
            <person name="Raj R."/>
            <person name="Weissenberger G."/>
            <person name="Xin Y."/>
            <person name="Zou X."/>
            <person name="Han Y."/>
            <person name="Worley K."/>
            <person name="Muzny D."/>
            <person name="Gibbs R."/>
        </authorList>
    </citation>
    <scope>NUCLEOTIDE SEQUENCE</scope>
    <source>
        <strain evidence="3">Sampled in the wild</strain>
    </source>
</reference>
<dbReference type="Proteomes" id="UP000792457">
    <property type="component" value="Unassembled WGS sequence"/>
</dbReference>
<organism evidence="3 4">
    <name type="scientific">Ladona fulva</name>
    <name type="common">Scarce chaser dragonfly</name>
    <name type="synonym">Libellula fulva</name>
    <dbReference type="NCBI Taxonomy" id="123851"/>
    <lineage>
        <taxon>Eukaryota</taxon>
        <taxon>Metazoa</taxon>
        <taxon>Ecdysozoa</taxon>
        <taxon>Arthropoda</taxon>
        <taxon>Hexapoda</taxon>
        <taxon>Insecta</taxon>
        <taxon>Pterygota</taxon>
        <taxon>Palaeoptera</taxon>
        <taxon>Odonata</taxon>
        <taxon>Epiprocta</taxon>
        <taxon>Anisoptera</taxon>
        <taxon>Libelluloidea</taxon>
        <taxon>Libellulidae</taxon>
        <taxon>Ladona</taxon>
    </lineage>
</organism>
<dbReference type="EMBL" id="KZ308169">
    <property type="protein sequence ID" value="KAG8223662.1"/>
    <property type="molecule type" value="Genomic_DNA"/>
</dbReference>
<sequence>MNSSSLAEELKRSSPSPRTAHKASGTPRNLVSVLHSPSLAEDKGNGRGAATNDISDSSASLLQEALAGESFAEYPTLSYIWEFETGATKLKEIDNSVDIVIVLSDIQRAEQNRLHTKLKEMRSLPITTPTRVTTSSTTVPGGGFLSPSKNLIFFVICLMGVGLHALNLLCSSTYLSKGFTQKTFYSAGDNIHSAVKGVDPWISEVNGFHMVGTTEFNQWYSKHKEQCLINHDGSARKMEAIRMKEIFAQSKELHNTS</sequence>
<evidence type="ECO:0000256" key="1">
    <source>
        <dbReference type="SAM" id="MobiDB-lite"/>
    </source>
</evidence>
<keyword evidence="2" id="KW-1133">Transmembrane helix</keyword>
<accession>A0A8K0JXE9</accession>
<keyword evidence="2" id="KW-0812">Transmembrane</keyword>
<evidence type="ECO:0000313" key="3">
    <source>
        <dbReference type="EMBL" id="KAG8223662.1"/>
    </source>
</evidence>
<keyword evidence="2" id="KW-0472">Membrane</keyword>
<proteinExistence type="predicted"/>
<evidence type="ECO:0000256" key="2">
    <source>
        <dbReference type="SAM" id="Phobius"/>
    </source>
</evidence>
<feature type="transmembrane region" description="Helical" evidence="2">
    <location>
        <begin position="151"/>
        <end position="175"/>
    </location>
</feature>
<comment type="caution">
    <text evidence="3">The sequence shown here is derived from an EMBL/GenBank/DDBJ whole genome shotgun (WGS) entry which is preliminary data.</text>
</comment>
<protein>
    <submittedName>
        <fullName evidence="3">Uncharacterized protein</fullName>
    </submittedName>
</protein>
<dbReference type="OrthoDB" id="10060618at2759"/>
<reference evidence="3" key="1">
    <citation type="submission" date="2013-04" db="EMBL/GenBank/DDBJ databases">
        <authorList>
            <person name="Qu J."/>
            <person name="Murali S.C."/>
            <person name="Bandaranaike D."/>
            <person name="Bellair M."/>
            <person name="Blankenburg K."/>
            <person name="Chao H."/>
            <person name="Dinh H."/>
            <person name="Doddapaneni H."/>
            <person name="Downs B."/>
            <person name="Dugan-Rocha S."/>
            <person name="Elkadiri S."/>
            <person name="Gnanaolivu R.D."/>
            <person name="Hernandez B."/>
            <person name="Javaid M."/>
            <person name="Jayaseelan J.C."/>
            <person name="Lee S."/>
            <person name="Li M."/>
            <person name="Ming W."/>
            <person name="Munidasa M."/>
            <person name="Muniz J."/>
            <person name="Nguyen L."/>
            <person name="Ongeri F."/>
            <person name="Osuji N."/>
            <person name="Pu L.-L."/>
            <person name="Puazo M."/>
            <person name="Qu C."/>
            <person name="Quiroz J."/>
            <person name="Raj R."/>
            <person name="Weissenberger G."/>
            <person name="Xin Y."/>
            <person name="Zou X."/>
            <person name="Han Y."/>
            <person name="Richards S."/>
            <person name="Worley K."/>
            <person name="Muzny D."/>
            <person name="Gibbs R."/>
        </authorList>
    </citation>
    <scope>NUCLEOTIDE SEQUENCE</scope>
    <source>
        <strain evidence="3">Sampled in the wild</strain>
    </source>
</reference>
<evidence type="ECO:0000313" key="4">
    <source>
        <dbReference type="Proteomes" id="UP000792457"/>
    </source>
</evidence>
<gene>
    <name evidence="3" type="ORF">J437_LFUL001769</name>
</gene>